<dbReference type="Gene3D" id="1.10.443.10">
    <property type="entry name" value="Intergrase catalytic core"/>
    <property type="match status" value="1"/>
</dbReference>
<dbReference type="SUPFAM" id="SSF56349">
    <property type="entry name" value="DNA breaking-rejoining enzymes"/>
    <property type="match status" value="1"/>
</dbReference>
<evidence type="ECO:0000256" key="1">
    <source>
        <dbReference type="ARBA" id="ARBA00023172"/>
    </source>
</evidence>
<evidence type="ECO:0000313" key="3">
    <source>
        <dbReference type="EMBL" id="ADQ66880.1"/>
    </source>
</evidence>
<dbReference type="KEGG" id="hbo:Hbor_12970"/>
<dbReference type="Pfam" id="PF00589">
    <property type="entry name" value="Phage_integrase"/>
    <property type="match status" value="1"/>
</dbReference>
<gene>
    <name evidence="3" type="ordered locus">Hbor_12970</name>
    <name evidence="4" type="ORF">C499_03938</name>
</gene>
<dbReference type="Proteomes" id="UP000006663">
    <property type="component" value="Chromosome"/>
</dbReference>
<reference evidence="4 6" key="2">
    <citation type="journal article" date="2014" name="PLoS Genet.">
        <title>Phylogenetically driven sequencing of extremely halophilic archaea reveals strategies for static and dynamic osmo-response.</title>
        <authorList>
            <person name="Becker E.A."/>
            <person name="Seitzer P.M."/>
            <person name="Tritt A."/>
            <person name="Larsen D."/>
            <person name="Krusor M."/>
            <person name="Yao A.I."/>
            <person name="Wu D."/>
            <person name="Madern D."/>
            <person name="Eisen J.A."/>
            <person name="Darling A.E."/>
            <person name="Facciotti M.T."/>
        </authorList>
    </citation>
    <scope>NUCLEOTIDE SEQUENCE [LARGE SCALE GENOMIC DNA]</scope>
    <source>
        <strain evidence="4 6">DSM 11551</strain>
    </source>
</reference>
<accession>E4NRU3</accession>
<dbReference type="EMBL" id="CP001690">
    <property type="protein sequence ID" value="ADQ66880.1"/>
    <property type="molecule type" value="Genomic_DNA"/>
</dbReference>
<organism evidence="3 5">
    <name type="scientific">Halogeometricum borinquense (strain ATCC 700274 / DSM 11551 / JCM 10706 / KCTC 4070 / PR3)</name>
    <dbReference type="NCBI Taxonomy" id="469382"/>
    <lineage>
        <taxon>Archaea</taxon>
        <taxon>Methanobacteriati</taxon>
        <taxon>Methanobacteriota</taxon>
        <taxon>Stenosarchaea group</taxon>
        <taxon>Halobacteria</taxon>
        <taxon>Halobacteriales</taxon>
        <taxon>Haloferacaceae</taxon>
        <taxon>Halogeometricum</taxon>
    </lineage>
</organism>
<dbReference type="EMBL" id="AOHT01000010">
    <property type="protein sequence ID" value="ELY30387.1"/>
    <property type="molecule type" value="Genomic_DNA"/>
</dbReference>
<dbReference type="InterPro" id="IPR011010">
    <property type="entry name" value="DNA_brk_join_enz"/>
</dbReference>
<keyword evidence="1" id="KW-0233">DNA recombination</keyword>
<name>E4NRU3_HALBP</name>
<dbReference type="eggNOG" id="arCOG01241">
    <property type="taxonomic scope" value="Archaea"/>
</dbReference>
<evidence type="ECO:0000313" key="6">
    <source>
        <dbReference type="Proteomes" id="UP000011585"/>
    </source>
</evidence>
<dbReference type="GO" id="GO:0003677">
    <property type="term" value="F:DNA binding"/>
    <property type="evidence" value="ECO:0007669"/>
    <property type="project" value="InterPro"/>
</dbReference>
<dbReference type="OrthoDB" id="330648at2157"/>
<evidence type="ECO:0000313" key="4">
    <source>
        <dbReference type="EMBL" id="ELY30387.1"/>
    </source>
</evidence>
<dbReference type="InterPro" id="IPR002104">
    <property type="entry name" value="Integrase_catalytic"/>
</dbReference>
<dbReference type="InterPro" id="IPR013762">
    <property type="entry name" value="Integrase-like_cat_sf"/>
</dbReference>
<dbReference type="GO" id="GO:0006310">
    <property type="term" value="P:DNA recombination"/>
    <property type="evidence" value="ECO:0007669"/>
    <property type="project" value="UniProtKB-KW"/>
</dbReference>
<dbReference type="PROSITE" id="PS51898">
    <property type="entry name" value="TYR_RECOMBINASE"/>
    <property type="match status" value="1"/>
</dbReference>
<dbReference type="CDD" id="cd00397">
    <property type="entry name" value="DNA_BRE_C"/>
    <property type="match status" value="1"/>
</dbReference>
<dbReference type="Proteomes" id="UP000011585">
    <property type="component" value="Unassembled WGS sequence"/>
</dbReference>
<sequence length="372" mass="43190">MVAVMSSYSADDLGESFPQLGTRQKVIFESTLEEFEQYLRSEGKNPRKEIGYAERSIGTRVSRVLQAIRWVWETDEPATEISPKQADQVIEALATDEFRRRDGERYSEGSKRKISNALVNWFRFHGSDWEPEISFNDKPAENGADPFNKAEVNSLWETSLTYKSIPKYNNLSPDERDRWRGYLAQELGKPKDEVRPADWDRVNRNWKIPSLIGTVKAAGWRPALIKRMQVHWYDSDSKTIIIPAEHAVKNNSEWSQALPEKATRPLELWIEQRANISKYDDSDHMWLTRKGNPYSSQTLNYLLNNLIEEAGITERGRKLCWYSFRHTLGTYTYEEHKDLKIVAEVLRQNSTSSAARYVHPTEELRRSAANIL</sequence>
<evidence type="ECO:0000313" key="5">
    <source>
        <dbReference type="Proteomes" id="UP000006663"/>
    </source>
</evidence>
<feature type="domain" description="Tyr recombinase" evidence="2">
    <location>
        <begin position="142"/>
        <end position="370"/>
    </location>
</feature>
<dbReference type="AlphaFoldDB" id="E4NRU3"/>
<protein>
    <submittedName>
        <fullName evidence="3 4">Site-specific Recombinase XerD</fullName>
    </submittedName>
</protein>
<keyword evidence="5" id="KW-1185">Reference proteome</keyword>
<dbReference type="STRING" id="469382.Hbor_12970"/>
<dbReference type="GO" id="GO:0015074">
    <property type="term" value="P:DNA integration"/>
    <property type="evidence" value="ECO:0007669"/>
    <property type="project" value="InterPro"/>
</dbReference>
<reference evidence="3 5" key="1">
    <citation type="journal article" date="2009" name="Stand. Genomic Sci.">
        <title>Complete genome sequence of Halogeometricum borinquense type strain (PR3).</title>
        <authorList>
            <person name="Malfatti S."/>
            <person name="Tindall B.J."/>
            <person name="Schneider S."/>
            <person name="Fahnrich R."/>
            <person name="Lapidus A."/>
            <person name="Labuttii K."/>
            <person name="Copeland A."/>
            <person name="Glavina Del Rio T."/>
            <person name="Nolan M."/>
            <person name="Chen F."/>
            <person name="Lucas S."/>
            <person name="Tice H."/>
            <person name="Cheng J.F."/>
            <person name="Bruce D."/>
            <person name="Goodwin L."/>
            <person name="Pitluck S."/>
            <person name="Anderson I."/>
            <person name="Pati A."/>
            <person name="Ivanova N."/>
            <person name="Mavromatis K."/>
            <person name="Chen A."/>
            <person name="Palaniappan K."/>
            <person name="D'haeseleer P."/>
            <person name="Goker M."/>
            <person name="Bristow J."/>
            <person name="Eisen J.A."/>
            <person name="Markowitz V."/>
            <person name="Hugenholtz P."/>
            <person name="Kyrpides N.C."/>
            <person name="Klenk H.P."/>
            <person name="Chain P."/>
        </authorList>
    </citation>
    <scope>NUCLEOTIDE SEQUENCE [LARGE SCALE GENOMIC DNA]</scope>
    <source>
        <strain evidence="5">ATCC 700274 / DSM 11551 / JCM 10706 / KCTC 4070 / PR3</strain>
        <strain evidence="3">PR 3</strain>
    </source>
</reference>
<proteinExistence type="predicted"/>
<dbReference type="HOGENOM" id="CLU_053274_0_0_2"/>
<evidence type="ECO:0000259" key="2">
    <source>
        <dbReference type="PROSITE" id="PS51898"/>
    </source>
</evidence>